<evidence type="ECO:0000313" key="2">
    <source>
        <dbReference type="EMBL" id="KDN80827.1"/>
    </source>
</evidence>
<comment type="caution">
    <text evidence="2">The sequence shown here is derived from an EMBL/GenBank/DDBJ whole genome shotgun (WGS) entry which is preliminary data.</text>
</comment>
<organism evidence="2 3">
    <name type="scientific">Kitasatospora cheerisanensis KCTC 2395</name>
    <dbReference type="NCBI Taxonomy" id="1348663"/>
    <lineage>
        <taxon>Bacteria</taxon>
        <taxon>Bacillati</taxon>
        <taxon>Actinomycetota</taxon>
        <taxon>Actinomycetes</taxon>
        <taxon>Kitasatosporales</taxon>
        <taxon>Streptomycetaceae</taxon>
        <taxon>Kitasatospora</taxon>
    </lineage>
</organism>
<dbReference type="PATRIC" id="fig|1348663.4.peg.7210"/>
<gene>
    <name evidence="2" type="ORF">KCH_74620</name>
</gene>
<dbReference type="Proteomes" id="UP000027178">
    <property type="component" value="Unassembled WGS sequence"/>
</dbReference>
<dbReference type="eggNOG" id="COG3878">
    <property type="taxonomic scope" value="Bacteria"/>
</dbReference>
<feature type="region of interest" description="Disordered" evidence="1">
    <location>
        <begin position="357"/>
        <end position="388"/>
    </location>
</feature>
<keyword evidence="3" id="KW-1185">Reference proteome</keyword>
<evidence type="ECO:0000256" key="1">
    <source>
        <dbReference type="SAM" id="MobiDB-lite"/>
    </source>
</evidence>
<proteinExistence type="predicted"/>
<dbReference type="AlphaFoldDB" id="A0A066YI48"/>
<sequence length="410" mass="43404">MDRRGAGEVHGGLGVVFAAAGAAESGIGRRAGRRYRPGRTGGAAGLPILTAAGARVGSWPMFTTPDRPLDVLAVFPELAPLARRATRLHPRRGIPAPGASSLAGPLLWPADEPWPACGLAHVVKVERPATPEESRHAATGLARLNADFEQSMEPFSAQLADPGSVLATFRDRWYDLQRAASAEPRDRAVVTTEELLPPEQPVPLLPVLQLHAADVPETSFPEGADLVQLLWCPLPHRSAPGLLSHLPGPAPLLIWRAAAGLSRSVGAPRPAGAIDGFVLEQCVLGPEGITEFPCAEALPEPLRSRVLEWDEAQDAAGGPTYDRDLSVAPGARTGGWPVGPRRVRCDCGSETALFLTLPEGGEGEPGWSPVGDPARAARPEDNPTGLTGPEEIVVFLCTRDPRHEVRMVVE</sequence>
<name>A0A066YI48_9ACTN</name>
<evidence type="ECO:0008006" key="4">
    <source>
        <dbReference type="Google" id="ProtNLM"/>
    </source>
</evidence>
<protein>
    <recommendedName>
        <fullName evidence="4">DUF1963 domain-containing protein</fullName>
    </recommendedName>
</protein>
<reference evidence="2 3" key="1">
    <citation type="submission" date="2014-05" db="EMBL/GenBank/DDBJ databases">
        <title>Draft Genome Sequence of Kitasatospora cheerisanensis KCTC 2395.</title>
        <authorList>
            <person name="Nam D.H."/>
        </authorList>
    </citation>
    <scope>NUCLEOTIDE SEQUENCE [LARGE SCALE GENOMIC DNA]</scope>
    <source>
        <strain evidence="2 3">KCTC 2395</strain>
    </source>
</reference>
<accession>A0A066YI48</accession>
<evidence type="ECO:0000313" key="3">
    <source>
        <dbReference type="Proteomes" id="UP000027178"/>
    </source>
</evidence>
<dbReference type="EMBL" id="JNBY01000160">
    <property type="protein sequence ID" value="KDN80827.1"/>
    <property type="molecule type" value="Genomic_DNA"/>
</dbReference>
<dbReference type="HOGENOM" id="CLU_038469_0_0_11"/>